<organism evidence="2 3">
    <name type="scientific">Datura stramonium</name>
    <name type="common">Jimsonweed</name>
    <name type="synonym">Common thornapple</name>
    <dbReference type="NCBI Taxonomy" id="4076"/>
    <lineage>
        <taxon>Eukaryota</taxon>
        <taxon>Viridiplantae</taxon>
        <taxon>Streptophyta</taxon>
        <taxon>Embryophyta</taxon>
        <taxon>Tracheophyta</taxon>
        <taxon>Spermatophyta</taxon>
        <taxon>Magnoliopsida</taxon>
        <taxon>eudicotyledons</taxon>
        <taxon>Gunneridae</taxon>
        <taxon>Pentapetalae</taxon>
        <taxon>asterids</taxon>
        <taxon>lamiids</taxon>
        <taxon>Solanales</taxon>
        <taxon>Solanaceae</taxon>
        <taxon>Solanoideae</taxon>
        <taxon>Datureae</taxon>
        <taxon>Datura</taxon>
    </lineage>
</organism>
<feature type="coiled-coil region" evidence="1">
    <location>
        <begin position="152"/>
        <end position="200"/>
    </location>
</feature>
<reference evidence="2 3" key="1">
    <citation type="journal article" date="2021" name="BMC Genomics">
        <title>Datura genome reveals duplications of psychoactive alkaloid biosynthetic genes and high mutation rate following tissue culture.</title>
        <authorList>
            <person name="Rajewski A."/>
            <person name="Carter-House D."/>
            <person name="Stajich J."/>
            <person name="Litt A."/>
        </authorList>
    </citation>
    <scope>NUCLEOTIDE SEQUENCE [LARGE SCALE GENOMIC DNA]</scope>
    <source>
        <strain evidence="2">AR-01</strain>
    </source>
</reference>
<sequence>MMLNNFDPYDYIDSNDALDLELNYFMSIHFGYLSLRNGNSIIIEPYSPHRFSRQFGFYQRIPSSLAYASSHEDRYWRKVRPHSDKSGDANLAMLEIPDSVESLSRTLTVLFKEGKLSESDVDCASSLKEVVQVILEEMDGKDVDVSPLMGLVKSFFESLREVKEKIEKLHRKEKDLKVLLEAIEKEVEEAKLGVSIAEKDFDACSDANLLNDDDLTDLEQKKECLEVMR</sequence>
<accession>A0ABS8SM88</accession>
<dbReference type="EMBL" id="JACEIK010000596">
    <property type="protein sequence ID" value="MCD7459579.1"/>
    <property type="molecule type" value="Genomic_DNA"/>
</dbReference>
<gene>
    <name evidence="2" type="ORF">HAX54_041348</name>
</gene>
<evidence type="ECO:0000256" key="1">
    <source>
        <dbReference type="SAM" id="Coils"/>
    </source>
</evidence>
<proteinExistence type="predicted"/>
<evidence type="ECO:0000313" key="2">
    <source>
        <dbReference type="EMBL" id="MCD7459579.1"/>
    </source>
</evidence>
<evidence type="ECO:0000313" key="3">
    <source>
        <dbReference type="Proteomes" id="UP000823775"/>
    </source>
</evidence>
<protein>
    <submittedName>
        <fullName evidence="2">Uncharacterized protein</fullName>
    </submittedName>
</protein>
<keyword evidence="3" id="KW-1185">Reference proteome</keyword>
<comment type="caution">
    <text evidence="2">The sequence shown here is derived from an EMBL/GenBank/DDBJ whole genome shotgun (WGS) entry which is preliminary data.</text>
</comment>
<dbReference type="PANTHER" id="PTHR36607:SF20">
    <property type="entry name" value="AMINOTRANSFERASE-LIKE PLANT MOBILE DOMAIN-CONTAINING PROTEIN"/>
    <property type="match status" value="1"/>
</dbReference>
<dbReference type="Proteomes" id="UP000823775">
    <property type="component" value="Unassembled WGS sequence"/>
</dbReference>
<name>A0ABS8SM88_DATST</name>
<keyword evidence="1" id="KW-0175">Coiled coil</keyword>
<dbReference type="PANTHER" id="PTHR36607">
    <property type="entry name" value="1,2-DIHYDROXY-3-KETO-5-METHYLTHIOPENTENE DIOXYGENASE 4"/>
    <property type="match status" value="1"/>
</dbReference>